<dbReference type="GO" id="GO:0045116">
    <property type="term" value="P:protein neddylation"/>
    <property type="evidence" value="ECO:0007669"/>
    <property type="project" value="UniProtKB-UniRule"/>
</dbReference>
<protein>
    <recommendedName>
        <fullName evidence="5">NEDD8-activating enzyme E1 catalytic subunit</fullName>
        <ecNumber evidence="5">6.2.1.64</ecNumber>
    </recommendedName>
</protein>
<dbReference type="InterPro" id="IPR000594">
    <property type="entry name" value="ThiF_NAD_FAD-bd"/>
</dbReference>
<sequence>MNILILGAGGLGCELLKNVSMMVIRQEIQVNKITIIDMDTIELTNLNRQFMFTDEDIGLNKSEVAAKYISNKFKKMVNVVPIVQDLTLLNKEFYQDFQLILSGLDSVEARRYVNQICVQIAYESQFNSIIPLIDGGLESLKGHVKLIIPGVTACWECSISTLPTQGTTENSTGPKIGNVPLCTIATNPRSIEHVIEHVYIKALENSDKDKDKQNFYLHENWDQDDNVIKRLFRECEERAIRYNIPRDQLTIHHMLGIMKRIIPNVCTTNAMIAAECCMELYKIYNDLIDFEGEPKNFLMMNGNRGQFYYKFTYQRDPRCPVCNIIP</sequence>
<evidence type="ECO:0000256" key="1">
    <source>
        <dbReference type="ARBA" id="ARBA00022741"/>
    </source>
</evidence>
<keyword evidence="2 5" id="KW-0833">Ubl conjugation pathway</keyword>
<dbReference type="Proteomes" id="UP001306508">
    <property type="component" value="Unassembled WGS sequence"/>
</dbReference>
<evidence type="ECO:0000313" key="7">
    <source>
        <dbReference type="EMBL" id="KAK5773828.1"/>
    </source>
</evidence>
<feature type="active site" description="Glycyl thioester intermediate" evidence="4">
    <location>
        <position position="182"/>
    </location>
</feature>
<dbReference type="Pfam" id="PF00899">
    <property type="entry name" value="ThiF"/>
    <property type="match status" value="1"/>
</dbReference>
<evidence type="ECO:0000256" key="4">
    <source>
        <dbReference type="PROSITE-ProRule" id="PRU10132"/>
    </source>
</evidence>
<proteinExistence type="inferred from homology"/>
<comment type="similarity">
    <text evidence="5">Belongs to the ubiquitin-activating E1 family. UBA3 subfamily.</text>
</comment>
<keyword evidence="1 5" id="KW-0547">Nucleotide-binding</keyword>
<name>A0AAN7WED4_9SACH</name>
<gene>
    <name evidence="7" type="ORF">RI543_004884</name>
</gene>
<dbReference type="InterPro" id="IPR045886">
    <property type="entry name" value="ThiF/MoeB/HesA"/>
</dbReference>
<dbReference type="GO" id="GO:0019781">
    <property type="term" value="F:NEDD8 activating enzyme activity"/>
    <property type="evidence" value="ECO:0007669"/>
    <property type="project" value="UniProtKB-UniRule"/>
</dbReference>
<dbReference type="AlphaFoldDB" id="A0AAN7WED4"/>
<dbReference type="EMBL" id="JAWIZZ010000064">
    <property type="protein sequence ID" value="KAK5773828.1"/>
    <property type="molecule type" value="Genomic_DNA"/>
</dbReference>
<dbReference type="EC" id="6.2.1.64" evidence="5"/>
<dbReference type="GO" id="GO:0005737">
    <property type="term" value="C:cytoplasm"/>
    <property type="evidence" value="ECO:0007669"/>
    <property type="project" value="TreeGrafter"/>
</dbReference>
<organism evidence="7 8">
    <name type="scientific">Arxiozyma heterogenica</name>
    <dbReference type="NCBI Taxonomy" id="278026"/>
    <lineage>
        <taxon>Eukaryota</taxon>
        <taxon>Fungi</taxon>
        <taxon>Dikarya</taxon>
        <taxon>Ascomycota</taxon>
        <taxon>Saccharomycotina</taxon>
        <taxon>Saccharomycetes</taxon>
        <taxon>Saccharomycetales</taxon>
        <taxon>Saccharomycetaceae</taxon>
        <taxon>Arxiozyma</taxon>
    </lineage>
</organism>
<dbReference type="Gene3D" id="1.10.10.520">
    <property type="entry name" value="Ubiquitin activating enzymes (Uba3). Chain: B, domain 2"/>
    <property type="match status" value="1"/>
</dbReference>
<comment type="caution">
    <text evidence="7">The sequence shown here is derived from an EMBL/GenBank/DDBJ whole genome shotgun (WGS) entry which is preliminary data.</text>
</comment>
<dbReference type="PROSITE" id="PS00865">
    <property type="entry name" value="UBIQUITIN_ACTIVAT_2"/>
    <property type="match status" value="1"/>
</dbReference>
<dbReference type="GO" id="GO:0005524">
    <property type="term" value="F:ATP binding"/>
    <property type="evidence" value="ECO:0007669"/>
    <property type="project" value="UniProtKB-UniRule"/>
</dbReference>
<evidence type="ECO:0000313" key="8">
    <source>
        <dbReference type="Proteomes" id="UP001306508"/>
    </source>
</evidence>
<dbReference type="GO" id="GO:0005634">
    <property type="term" value="C:nucleus"/>
    <property type="evidence" value="ECO:0007669"/>
    <property type="project" value="TreeGrafter"/>
</dbReference>
<keyword evidence="3 5" id="KW-0067">ATP-binding</keyword>
<accession>A0AAN7WED4</accession>
<evidence type="ECO:0000259" key="6">
    <source>
        <dbReference type="Pfam" id="PF00899"/>
    </source>
</evidence>
<dbReference type="InterPro" id="IPR035985">
    <property type="entry name" value="Ubiquitin-activating_enz"/>
</dbReference>
<comment type="catalytic activity">
    <reaction evidence="5">
        <text>ATP + [NEDD8 protein] + [E1 NEDD8-activating enzyme]-L-cysteine = AMP + diphosphate + [E1 NEDD8-activating enzyme]-S-[NEDD8 protein]-yl-L-cysteine.</text>
        <dbReference type="EC" id="6.2.1.64"/>
    </reaction>
</comment>
<evidence type="ECO:0000256" key="5">
    <source>
        <dbReference type="RuleBase" id="RU368009"/>
    </source>
</evidence>
<reference evidence="8" key="1">
    <citation type="submission" date="2023-07" db="EMBL/GenBank/DDBJ databases">
        <title>A draft genome of Kazachstania heterogenica Y-27499.</title>
        <authorList>
            <person name="Donic C."/>
            <person name="Kralova J.S."/>
            <person name="Fidel L."/>
            <person name="Ben-Dor S."/>
            <person name="Jung S."/>
        </authorList>
    </citation>
    <scope>NUCLEOTIDE SEQUENCE [LARGE SCALE GENOMIC DNA]</scope>
    <source>
        <strain evidence="8">Y27499</strain>
    </source>
</reference>
<dbReference type="SUPFAM" id="SSF69572">
    <property type="entry name" value="Activating enzymes of the ubiquitin-like proteins"/>
    <property type="match status" value="1"/>
</dbReference>
<evidence type="ECO:0000256" key="3">
    <source>
        <dbReference type="ARBA" id="ARBA00022840"/>
    </source>
</evidence>
<comment type="pathway">
    <text evidence="5">Protein modification; protein neddylation.</text>
</comment>
<dbReference type="PANTHER" id="PTHR10953:SF6">
    <property type="entry name" value="NEDD8-ACTIVATING ENZYME E1 CATALYTIC SUBUNIT"/>
    <property type="match status" value="1"/>
</dbReference>
<evidence type="ECO:0000256" key="2">
    <source>
        <dbReference type="ARBA" id="ARBA00022786"/>
    </source>
</evidence>
<dbReference type="InterPro" id="IPR033127">
    <property type="entry name" value="UBQ-activ_enz_E1_Cys_AS"/>
</dbReference>
<keyword evidence="8" id="KW-1185">Reference proteome</keyword>
<comment type="function">
    <text evidence="5">Catalytic subunit of the dimeric E1 enzyme, which activates NEDD8.</text>
</comment>
<dbReference type="PANTHER" id="PTHR10953">
    <property type="entry name" value="UBIQUITIN-ACTIVATING ENZYME E1"/>
    <property type="match status" value="1"/>
</dbReference>
<dbReference type="Gene3D" id="3.40.50.720">
    <property type="entry name" value="NAD(P)-binding Rossmann-like Domain"/>
    <property type="match status" value="1"/>
</dbReference>
<keyword evidence="5" id="KW-0436">Ligase</keyword>
<dbReference type="InterPro" id="IPR023318">
    <property type="entry name" value="Ub_act_enz_dom_a_sf"/>
</dbReference>
<feature type="domain" description="THIF-type NAD/FAD binding fold" evidence="6">
    <location>
        <begin position="2"/>
        <end position="320"/>
    </location>
</feature>